<evidence type="ECO:0000256" key="3">
    <source>
        <dbReference type="ARBA" id="ARBA00022692"/>
    </source>
</evidence>
<evidence type="ECO:0000256" key="6">
    <source>
        <dbReference type="SAM" id="Phobius"/>
    </source>
</evidence>
<dbReference type="EMBL" id="KE346374">
    <property type="protein sequence ID" value="KJE97329.1"/>
    <property type="molecule type" value="Genomic_DNA"/>
</dbReference>
<keyword evidence="3 6" id="KW-0812">Transmembrane</keyword>
<proteinExistence type="inferred from homology"/>
<dbReference type="Pfam" id="PF03348">
    <property type="entry name" value="Serinc"/>
    <property type="match status" value="1"/>
</dbReference>
<comment type="subcellular location">
    <subcellularLocation>
        <location evidence="1">Membrane</location>
        <topology evidence="1">Multi-pass membrane protein</topology>
    </subcellularLocation>
</comment>
<feature type="transmembrane region" description="Helical" evidence="6">
    <location>
        <begin position="237"/>
        <end position="258"/>
    </location>
</feature>
<evidence type="ECO:0000256" key="1">
    <source>
        <dbReference type="ARBA" id="ARBA00004141"/>
    </source>
</evidence>
<reference evidence="8" key="1">
    <citation type="submission" date="2011-02" db="EMBL/GenBank/DDBJ databases">
        <title>The Genome Sequence of Capsaspora owczarzaki ATCC 30864.</title>
        <authorList>
            <person name="Russ C."/>
            <person name="Cuomo C."/>
            <person name="Burger G."/>
            <person name="Gray M.W."/>
            <person name="Holland P.W.H."/>
            <person name="King N."/>
            <person name="Lang F.B.F."/>
            <person name="Roger A.J."/>
            <person name="Ruiz-Trillo I."/>
            <person name="Young S.K."/>
            <person name="Zeng Q."/>
            <person name="Gargeya S."/>
            <person name="Alvarado L."/>
            <person name="Berlin A."/>
            <person name="Chapman S.B."/>
            <person name="Chen Z."/>
            <person name="Freedman E."/>
            <person name="Gellesch M."/>
            <person name="Goldberg J."/>
            <person name="Griggs A."/>
            <person name="Gujja S."/>
            <person name="Heilman E."/>
            <person name="Heiman D."/>
            <person name="Howarth C."/>
            <person name="Mehta T."/>
            <person name="Neiman D."/>
            <person name="Pearson M."/>
            <person name="Roberts A."/>
            <person name="Saif S."/>
            <person name="Shea T."/>
            <person name="Shenoy N."/>
            <person name="Sisk P."/>
            <person name="Stolte C."/>
            <person name="Sykes S."/>
            <person name="White J."/>
            <person name="Yandava C."/>
            <person name="Haas B."/>
            <person name="Nusbaum C."/>
            <person name="Birren B."/>
        </authorList>
    </citation>
    <scope>NUCLEOTIDE SEQUENCE</scope>
    <source>
        <strain evidence="8">ATCC 30864</strain>
    </source>
</reference>
<keyword evidence="4 6" id="KW-1133">Transmembrane helix</keyword>
<dbReference type="Proteomes" id="UP000008743">
    <property type="component" value="Unassembled WGS sequence"/>
</dbReference>
<dbReference type="OrthoDB" id="5963193at2759"/>
<evidence type="ECO:0000313" key="7">
    <source>
        <dbReference type="EMBL" id="KJE97329.1"/>
    </source>
</evidence>
<name>A0A0D2X577_CAPO3</name>
<dbReference type="InParanoid" id="A0A0D2X577"/>
<keyword evidence="5 6" id="KW-0472">Membrane</keyword>
<accession>A0A0D2X577</accession>
<dbReference type="RefSeq" id="XP_011270789.1">
    <property type="nucleotide sequence ID" value="XM_011272487.1"/>
</dbReference>
<feature type="transmembrane region" description="Helical" evidence="6">
    <location>
        <begin position="160"/>
        <end position="181"/>
    </location>
</feature>
<protein>
    <recommendedName>
        <fullName evidence="9">Serine incorporator 3</fullName>
    </recommendedName>
</protein>
<feature type="transmembrane region" description="Helical" evidence="6">
    <location>
        <begin position="137"/>
        <end position="154"/>
    </location>
</feature>
<dbReference type="eggNOG" id="KOG2592">
    <property type="taxonomic scope" value="Eukaryota"/>
</dbReference>
<evidence type="ECO:0000256" key="5">
    <source>
        <dbReference type="ARBA" id="ARBA00023136"/>
    </source>
</evidence>
<gene>
    <name evidence="7" type="ORF">CAOG_009056</name>
</gene>
<dbReference type="PANTHER" id="PTHR10383">
    <property type="entry name" value="SERINE INCORPORATOR"/>
    <property type="match status" value="1"/>
</dbReference>
<keyword evidence="8" id="KW-1185">Reference proteome</keyword>
<feature type="transmembrane region" description="Helical" evidence="6">
    <location>
        <begin position="202"/>
        <end position="225"/>
    </location>
</feature>
<dbReference type="PhylomeDB" id="A0A0D2X577"/>
<evidence type="ECO:0000256" key="4">
    <source>
        <dbReference type="ARBA" id="ARBA00022989"/>
    </source>
</evidence>
<dbReference type="InterPro" id="IPR005016">
    <property type="entry name" value="TDE1/TMS"/>
</dbReference>
<comment type="similarity">
    <text evidence="2">Belongs to the TDE1 family.</text>
</comment>
<sequence>MIGICSASNLACCVGRAACSLCCRVRCCPAKSNASTVTRLVYAFILLIGSIVSWVMLSDWASNELAKVPALVDSFVRAHCLTDGGCSLHSMAGVMGVYRVFFVLALFFALLAVLTFRVRSSKDPRAGIQNGWWLPKTLFIVGLLVGSFFMPNSVFFDWGYLGLVGAFLFILVQLVLLVDFAHEWCDKWVAKWEETESKIYQVGLLGSTALLYALTIVLTVLLFVYFAAGSDCRLNKFFVGFNLALCIVLSVISVLPAVQQANPRSGLLQASVVSIYMTYLTWSGSLQRARLGLRLGRFERRVEQHIHCAGRNLHLHHSHLLVGSLCHASER</sequence>
<evidence type="ECO:0008006" key="9">
    <source>
        <dbReference type="Google" id="ProtNLM"/>
    </source>
</evidence>
<feature type="transmembrane region" description="Helical" evidence="6">
    <location>
        <begin position="40"/>
        <end position="57"/>
    </location>
</feature>
<dbReference type="AlphaFoldDB" id="A0A0D2X577"/>
<dbReference type="STRING" id="595528.A0A0D2X577"/>
<feature type="transmembrane region" description="Helical" evidence="6">
    <location>
        <begin position="97"/>
        <end position="116"/>
    </location>
</feature>
<dbReference type="GO" id="GO:0016020">
    <property type="term" value="C:membrane"/>
    <property type="evidence" value="ECO:0007669"/>
    <property type="project" value="UniProtKB-SubCell"/>
</dbReference>
<evidence type="ECO:0000256" key="2">
    <source>
        <dbReference type="ARBA" id="ARBA00006665"/>
    </source>
</evidence>
<dbReference type="PANTHER" id="PTHR10383:SF9">
    <property type="entry name" value="SERINE INCORPORATOR, ISOFORM F"/>
    <property type="match status" value="1"/>
</dbReference>
<organism evidence="7 8">
    <name type="scientific">Capsaspora owczarzaki (strain ATCC 30864)</name>
    <dbReference type="NCBI Taxonomy" id="595528"/>
    <lineage>
        <taxon>Eukaryota</taxon>
        <taxon>Filasterea</taxon>
        <taxon>Capsaspora</taxon>
    </lineage>
</organism>
<evidence type="ECO:0000313" key="8">
    <source>
        <dbReference type="Proteomes" id="UP000008743"/>
    </source>
</evidence>